<protein>
    <submittedName>
        <fullName evidence="1">Uncharacterized protein</fullName>
    </submittedName>
</protein>
<dbReference type="EMBL" id="RXIC02000025">
    <property type="protein sequence ID" value="KAB1205727.1"/>
    <property type="molecule type" value="Genomic_DNA"/>
</dbReference>
<sequence>MAPSVGIPRPPSWLSCLAQRKQGNYEDFSPELTVEDGYQRLNKVTPDISLLQTGIAPIPTENVLLGVVLAPDEVGVQRATQAPVVTITPRAIQTLTEDDPLQGIHVRPLGNADPGSSRITQEANDRLNDVENNLSYISKCMEEVRT</sequence>
<evidence type="ECO:0000313" key="1">
    <source>
        <dbReference type="EMBL" id="KAB1205727.1"/>
    </source>
</evidence>
<dbReference type="Proteomes" id="UP000516437">
    <property type="component" value="Chromosome 7"/>
</dbReference>
<name>A0A6A1V1I6_9ROSI</name>
<reference evidence="1 2" key="1">
    <citation type="journal article" date="2019" name="Plant Biotechnol. J.">
        <title>The red bayberry genome and genetic basis of sex determination.</title>
        <authorList>
            <person name="Jia H.M."/>
            <person name="Jia H.J."/>
            <person name="Cai Q.L."/>
            <person name="Wang Y."/>
            <person name="Zhao H.B."/>
            <person name="Yang W.F."/>
            <person name="Wang G.Y."/>
            <person name="Li Y.H."/>
            <person name="Zhan D.L."/>
            <person name="Shen Y.T."/>
            <person name="Niu Q.F."/>
            <person name="Chang L."/>
            <person name="Qiu J."/>
            <person name="Zhao L."/>
            <person name="Xie H.B."/>
            <person name="Fu W.Y."/>
            <person name="Jin J."/>
            <person name="Li X.W."/>
            <person name="Jiao Y."/>
            <person name="Zhou C.C."/>
            <person name="Tu T."/>
            <person name="Chai C.Y."/>
            <person name="Gao J.L."/>
            <person name="Fan L.J."/>
            <person name="van de Weg E."/>
            <person name="Wang J.Y."/>
            <person name="Gao Z.S."/>
        </authorList>
    </citation>
    <scope>NUCLEOTIDE SEQUENCE [LARGE SCALE GENOMIC DNA]</scope>
    <source>
        <tissue evidence="1">Leaves</tissue>
    </source>
</reference>
<organism evidence="1 2">
    <name type="scientific">Morella rubra</name>
    <name type="common">Chinese bayberry</name>
    <dbReference type="NCBI Taxonomy" id="262757"/>
    <lineage>
        <taxon>Eukaryota</taxon>
        <taxon>Viridiplantae</taxon>
        <taxon>Streptophyta</taxon>
        <taxon>Embryophyta</taxon>
        <taxon>Tracheophyta</taxon>
        <taxon>Spermatophyta</taxon>
        <taxon>Magnoliopsida</taxon>
        <taxon>eudicotyledons</taxon>
        <taxon>Gunneridae</taxon>
        <taxon>Pentapetalae</taxon>
        <taxon>rosids</taxon>
        <taxon>fabids</taxon>
        <taxon>Fagales</taxon>
        <taxon>Myricaceae</taxon>
        <taxon>Morella</taxon>
    </lineage>
</organism>
<gene>
    <name evidence="1" type="ORF">CJ030_MR7G028088</name>
</gene>
<comment type="caution">
    <text evidence="1">The sequence shown here is derived from an EMBL/GenBank/DDBJ whole genome shotgun (WGS) entry which is preliminary data.</text>
</comment>
<proteinExistence type="predicted"/>
<evidence type="ECO:0000313" key="2">
    <source>
        <dbReference type="Proteomes" id="UP000516437"/>
    </source>
</evidence>
<keyword evidence="2" id="KW-1185">Reference proteome</keyword>
<accession>A0A6A1V1I6</accession>
<dbReference type="AlphaFoldDB" id="A0A6A1V1I6"/>